<organism evidence="10 11">
    <name type="scientific">Macleaya cordata</name>
    <name type="common">Five-seeded plume-poppy</name>
    <name type="synonym">Bocconia cordata</name>
    <dbReference type="NCBI Taxonomy" id="56857"/>
    <lineage>
        <taxon>Eukaryota</taxon>
        <taxon>Viridiplantae</taxon>
        <taxon>Streptophyta</taxon>
        <taxon>Embryophyta</taxon>
        <taxon>Tracheophyta</taxon>
        <taxon>Spermatophyta</taxon>
        <taxon>Magnoliopsida</taxon>
        <taxon>Ranunculales</taxon>
        <taxon>Papaveraceae</taxon>
        <taxon>Papaveroideae</taxon>
        <taxon>Macleaya</taxon>
    </lineage>
</organism>
<evidence type="ECO:0000256" key="5">
    <source>
        <dbReference type="ARBA" id="ARBA00022827"/>
    </source>
</evidence>
<evidence type="ECO:0000259" key="9">
    <source>
        <dbReference type="PROSITE" id="PS51387"/>
    </source>
</evidence>
<evidence type="ECO:0000256" key="3">
    <source>
        <dbReference type="ARBA" id="ARBA00022630"/>
    </source>
</evidence>
<dbReference type="SUPFAM" id="SSF56176">
    <property type="entry name" value="FAD-binding/transporter-associated domain-like"/>
    <property type="match status" value="1"/>
</dbReference>
<feature type="signal peptide" evidence="8">
    <location>
        <begin position="1"/>
        <end position="25"/>
    </location>
</feature>
<evidence type="ECO:0000313" key="10">
    <source>
        <dbReference type="EMBL" id="OVA12252.1"/>
    </source>
</evidence>
<evidence type="ECO:0000256" key="2">
    <source>
        <dbReference type="ARBA" id="ARBA00005466"/>
    </source>
</evidence>
<dbReference type="OrthoDB" id="407275at2759"/>
<dbReference type="InterPro" id="IPR006094">
    <property type="entry name" value="Oxid_FAD_bind_N"/>
</dbReference>
<dbReference type="FunCoup" id="A0A200QP92">
    <property type="interactions" value="62"/>
</dbReference>
<dbReference type="InParanoid" id="A0A200QP92"/>
<keyword evidence="11" id="KW-1185">Reference proteome</keyword>
<dbReference type="GO" id="GO:0016491">
    <property type="term" value="F:oxidoreductase activity"/>
    <property type="evidence" value="ECO:0007669"/>
    <property type="project" value="InterPro"/>
</dbReference>
<evidence type="ECO:0000256" key="7">
    <source>
        <dbReference type="ARBA" id="ARBA00023180"/>
    </source>
</evidence>
<dbReference type="PROSITE" id="PS51387">
    <property type="entry name" value="FAD_PCMH"/>
    <property type="match status" value="1"/>
</dbReference>
<dbReference type="OMA" id="ERRIDWM"/>
<reference evidence="10 11" key="1">
    <citation type="journal article" date="2017" name="Mol. Plant">
        <title>The Genome of Medicinal Plant Macleaya cordata Provides New Insights into Benzylisoquinoline Alkaloids Metabolism.</title>
        <authorList>
            <person name="Liu X."/>
            <person name="Liu Y."/>
            <person name="Huang P."/>
            <person name="Ma Y."/>
            <person name="Qing Z."/>
            <person name="Tang Q."/>
            <person name="Cao H."/>
            <person name="Cheng P."/>
            <person name="Zheng Y."/>
            <person name="Yuan Z."/>
            <person name="Zhou Y."/>
            <person name="Liu J."/>
            <person name="Tang Z."/>
            <person name="Zhuo Y."/>
            <person name="Zhang Y."/>
            <person name="Yu L."/>
            <person name="Huang J."/>
            <person name="Yang P."/>
            <person name="Peng Q."/>
            <person name="Zhang J."/>
            <person name="Jiang W."/>
            <person name="Zhang Z."/>
            <person name="Lin K."/>
            <person name="Ro D.K."/>
            <person name="Chen X."/>
            <person name="Xiong X."/>
            <person name="Shang Y."/>
            <person name="Huang S."/>
            <person name="Zeng J."/>
        </authorList>
    </citation>
    <scope>NUCLEOTIDE SEQUENCE [LARGE SCALE GENOMIC DNA]</scope>
    <source>
        <strain evidence="11">cv. BLH2017</strain>
        <tissue evidence="10">Root</tissue>
    </source>
</reference>
<dbReference type="AlphaFoldDB" id="A0A200QP92"/>
<keyword evidence="6" id="KW-1015">Disulfide bond</keyword>
<dbReference type="Pfam" id="PF01565">
    <property type="entry name" value="FAD_binding_4"/>
    <property type="match status" value="1"/>
</dbReference>
<dbReference type="Pfam" id="PF08031">
    <property type="entry name" value="BBE"/>
    <property type="match status" value="1"/>
</dbReference>
<keyword evidence="3" id="KW-0285">Flavoprotein</keyword>
<dbReference type="InterPro" id="IPR016167">
    <property type="entry name" value="FAD-bd_PCMH_sub1"/>
</dbReference>
<dbReference type="PANTHER" id="PTHR32448">
    <property type="entry name" value="OS08G0158400 PROTEIN"/>
    <property type="match status" value="1"/>
</dbReference>
<evidence type="ECO:0000256" key="8">
    <source>
        <dbReference type="SAM" id="SignalP"/>
    </source>
</evidence>
<feature type="chain" id="PRO_5012600385" evidence="8">
    <location>
        <begin position="26"/>
        <end position="514"/>
    </location>
</feature>
<keyword evidence="5" id="KW-0274">FAD</keyword>
<keyword evidence="7" id="KW-0325">Glycoprotein</keyword>
<dbReference type="InterPro" id="IPR016169">
    <property type="entry name" value="FAD-bd_PCMH_sub2"/>
</dbReference>
<dbReference type="InterPro" id="IPR036318">
    <property type="entry name" value="FAD-bd_PCMH-like_sf"/>
</dbReference>
<feature type="domain" description="FAD-binding PCMH-type" evidence="9">
    <location>
        <begin position="66"/>
        <end position="240"/>
    </location>
</feature>
<evidence type="ECO:0000256" key="6">
    <source>
        <dbReference type="ARBA" id="ARBA00023157"/>
    </source>
</evidence>
<dbReference type="Gene3D" id="3.30.465.10">
    <property type="match status" value="1"/>
</dbReference>
<comment type="caution">
    <text evidence="10">The sequence shown here is derived from an EMBL/GenBank/DDBJ whole genome shotgun (WGS) entry which is preliminary data.</text>
</comment>
<sequence>MGVSVLFSFLCLLLISLGTSNFVNGDFLQCLSNNSQTPIPIYTPNTSDFSSVLLSTIHNLRFFSSTTLKPHFIITPLQEYHVQAAVICSREHRIQIKVRSGGHDYEGVSYVSDVPFVLVDLSNLRSISVDVDDRSSWVQSGATVGELYYRIAEKSKTLGFPAGLCPTVGVGGHFSGGGEGTMVRKYGLAADNVIDARMVDVNGRILDRESMGEDLFWAIRGGGGASFGVILAWKIRLVPVPPIVTVFRIDKTFDQGITPLVLKWQEVAHKLPQELFIRLILGGGKAVKAAFLSMFLGRAEDLLIVMKDRFPELGLESKDCREMSWIQSTLYFANLPVEGSLDVLLNRTQSKRYSKGKSDYVNEPISQIGLEGIYRRLLKEERPGMTFNPYGGRMNEILESEIPFPHREGSIFQIQYLTIWRGEGVEASKKSISWIRELYRYMAPYVSKSPRAAFINYRDLDLGQSKNGTATYVQGSAWGSKYFKSNYERLVQVKSKVDPENFFRYEQSIPTTTS</sequence>
<proteinExistence type="inferred from homology"/>
<dbReference type="FunFam" id="3.30.43.10:FF:000004">
    <property type="entry name" value="Berberine bridge enzyme-like 15"/>
    <property type="match status" value="1"/>
</dbReference>
<protein>
    <submittedName>
        <fullName evidence="10">FAD linked oxidase</fullName>
    </submittedName>
</protein>
<dbReference type="EMBL" id="MVGT01001410">
    <property type="protein sequence ID" value="OVA12252.1"/>
    <property type="molecule type" value="Genomic_DNA"/>
</dbReference>
<dbReference type="STRING" id="56857.A0A200QP92"/>
<dbReference type="Gene3D" id="3.40.462.20">
    <property type="match status" value="1"/>
</dbReference>
<dbReference type="InterPro" id="IPR012951">
    <property type="entry name" value="BBE"/>
</dbReference>
<evidence type="ECO:0000256" key="1">
    <source>
        <dbReference type="ARBA" id="ARBA00001974"/>
    </source>
</evidence>
<dbReference type="Proteomes" id="UP000195402">
    <property type="component" value="Unassembled WGS sequence"/>
</dbReference>
<accession>A0A200QP92</accession>
<name>A0A200QP92_MACCD</name>
<comment type="cofactor">
    <cofactor evidence="1">
        <name>FAD</name>
        <dbReference type="ChEBI" id="CHEBI:57692"/>
    </cofactor>
</comment>
<gene>
    <name evidence="10" type="ORF">BVC80_1779g23</name>
</gene>
<dbReference type="GO" id="GO:0071949">
    <property type="term" value="F:FAD binding"/>
    <property type="evidence" value="ECO:0007669"/>
    <property type="project" value="InterPro"/>
</dbReference>
<evidence type="ECO:0000313" key="11">
    <source>
        <dbReference type="Proteomes" id="UP000195402"/>
    </source>
</evidence>
<keyword evidence="4 8" id="KW-0732">Signal</keyword>
<dbReference type="Gene3D" id="3.30.43.10">
    <property type="entry name" value="Uridine Diphospho-n-acetylenolpyruvylglucosamine Reductase, domain 2"/>
    <property type="match status" value="1"/>
</dbReference>
<comment type="similarity">
    <text evidence="2">Belongs to the oxygen-dependent FAD-linked oxidoreductase family.</text>
</comment>
<dbReference type="InterPro" id="IPR016166">
    <property type="entry name" value="FAD-bd_PCMH"/>
</dbReference>
<evidence type="ECO:0000256" key="4">
    <source>
        <dbReference type="ARBA" id="ARBA00022729"/>
    </source>
</evidence>